<evidence type="ECO:0000259" key="7">
    <source>
        <dbReference type="PROSITE" id="PS50090"/>
    </source>
</evidence>
<dbReference type="PANTHER" id="PTHR47997:SF67">
    <property type="entry name" value="R2R3MYB-DOMAIN PROTEIN"/>
    <property type="match status" value="1"/>
</dbReference>
<accession>A0AAV5E8E8</accession>
<proteinExistence type="predicted"/>
<dbReference type="CDD" id="cd00167">
    <property type="entry name" value="SANT"/>
    <property type="match status" value="1"/>
</dbReference>
<keyword evidence="4" id="KW-0238">DNA-binding</keyword>
<dbReference type="InterPro" id="IPR009057">
    <property type="entry name" value="Homeodomain-like_sf"/>
</dbReference>
<evidence type="ECO:0000256" key="2">
    <source>
        <dbReference type="ARBA" id="ARBA00022737"/>
    </source>
</evidence>
<dbReference type="PROSITE" id="PS51294">
    <property type="entry name" value="HTH_MYB"/>
    <property type="match status" value="1"/>
</dbReference>
<feature type="domain" description="Myb-like" evidence="7">
    <location>
        <begin position="10"/>
        <end position="70"/>
    </location>
</feature>
<evidence type="ECO:0000256" key="6">
    <source>
        <dbReference type="ARBA" id="ARBA00023242"/>
    </source>
</evidence>
<dbReference type="SUPFAM" id="SSF46689">
    <property type="entry name" value="Homeodomain-like"/>
    <property type="match status" value="1"/>
</dbReference>
<comment type="subcellular location">
    <subcellularLocation>
        <location evidence="1">Nucleus</location>
    </subcellularLocation>
</comment>
<dbReference type="InterPro" id="IPR017930">
    <property type="entry name" value="Myb_dom"/>
</dbReference>
<evidence type="ECO:0000313" key="10">
    <source>
        <dbReference type="Proteomes" id="UP001054889"/>
    </source>
</evidence>
<dbReference type="GO" id="GO:0005634">
    <property type="term" value="C:nucleus"/>
    <property type="evidence" value="ECO:0007669"/>
    <property type="project" value="UniProtKB-SubCell"/>
</dbReference>
<keyword evidence="5" id="KW-0804">Transcription</keyword>
<evidence type="ECO:0000256" key="4">
    <source>
        <dbReference type="ARBA" id="ARBA00023125"/>
    </source>
</evidence>
<dbReference type="EMBL" id="BQKI01000074">
    <property type="protein sequence ID" value="GJN18795.1"/>
    <property type="molecule type" value="Genomic_DNA"/>
</dbReference>
<dbReference type="GO" id="GO:0003677">
    <property type="term" value="F:DNA binding"/>
    <property type="evidence" value="ECO:0007669"/>
    <property type="project" value="UniProtKB-KW"/>
</dbReference>
<dbReference type="AlphaFoldDB" id="A0AAV5E8E8"/>
<evidence type="ECO:0000256" key="5">
    <source>
        <dbReference type="ARBA" id="ARBA00023163"/>
    </source>
</evidence>
<keyword evidence="6" id="KW-0539">Nucleus</keyword>
<sequence length="86" mass="9768">MGCRSCEKPKMNYRKGLWSPEEDQRLRDYILKHGLGCWSAVPAKAGGLRLRCICPGRTDNEVKNYWNSYLKKRGDAGAGLQPQEPN</sequence>
<evidence type="ECO:0000259" key="8">
    <source>
        <dbReference type="PROSITE" id="PS51294"/>
    </source>
</evidence>
<keyword evidence="10" id="KW-1185">Reference proteome</keyword>
<gene>
    <name evidence="9" type="primary">gb05995</name>
    <name evidence="9" type="ORF">PR202_gb05995</name>
</gene>
<feature type="domain" description="HTH myb-type" evidence="8">
    <location>
        <begin position="10"/>
        <end position="74"/>
    </location>
</feature>
<dbReference type="InterPro" id="IPR001005">
    <property type="entry name" value="SANT/Myb"/>
</dbReference>
<dbReference type="SMART" id="SM00717">
    <property type="entry name" value="SANT"/>
    <property type="match status" value="1"/>
</dbReference>
<evidence type="ECO:0000313" key="9">
    <source>
        <dbReference type="EMBL" id="GJN18795.1"/>
    </source>
</evidence>
<comment type="caution">
    <text evidence="9">The sequence shown here is derived from an EMBL/GenBank/DDBJ whole genome shotgun (WGS) entry which is preliminary data.</text>
</comment>
<dbReference type="Pfam" id="PF00249">
    <property type="entry name" value="Myb_DNA-binding"/>
    <property type="match status" value="1"/>
</dbReference>
<evidence type="ECO:0000256" key="3">
    <source>
        <dbReference type="ARBA" id="ARBA00023015"/>
    </source>
</evidence>
<name>A0AAV5E8E8_ELECO</name>
<dbReference type="Proteomes" id="UP001054889">
    <property type="component" value="Unassembled WGS sequence"/>
</dbReference>
<keyword evidence="3" id="KW-0805">Transcription regulation</keyword>
<reference evidence="9" key="1">
    <citation type="journal article" date="2018" name="DNA Res.">
        <title>Multiple hybrid de novo genome assembly of finger millet, an orphan allotetraploid crop.</title>
        <authorList>
            <person name="Hatakeyama M."/>
            <person name="Aluri S."/>
            <person name="Balachadran M.T."/>
            <person name="Sivarajan S.R."/>
            <person name="Patrignani A."/>
            <person name="Gruter S."/>
            <person name="Poveda L."/>
            <person name="Shimizu-Inatsugi R."/>
            <person name="Baeten J."/>
            <person name="Francoijs K.J."/>
            <person name="Nataraja K.N."/>
            <person name="Reddy Y.A.N."/>
            <person name="Phadnis S."/>
            <person name="Ravikumar R.L."/>
            <person name="Schlapbach R."/>
            <person name="Sreeman S.M."/>
            <person name="Shimizu K.K."/>
        </authorList>
    </citation>
    <scope>NUCLEOTIDE SEQUENCE</scope>
</reference>
<dbReference type="InterPro" id="IPR051953">
    <property type="entry name" value="Plant_SW-associated_TFs"/>
</dbReference>
<dbReference type="Gene3D" id="1.10.10.60">
    <property type="entry name" value="Homeodomain-like"/>
    <property type="match status" value="1"/>
</dbReference>
<evidence type="ECO:0000256" key="1">
    <source>
        <dbReference type="ARBA" id="ARBA00004123"/>
    </source>
</evidence>
<reference evidence="9" key="2">
    <citation type="submission" date="2021-12" db="EMBL/GenBank/DDBJ databases">
        <title>Resequencing data analysis of finger millet.</title>
        <authorList>
            <person name="Hatakeyama M."/>
            <person name="Aluri S."/>
            <person name="Balachadran M.T."/>
            <person name="Sivarajan S.R."/>
            <person name="Poveda L."/>
            <person name="Shimizu-Inatsugi R."/>
            <person name="Schlapbach R."/>
            <person name="Sreeman S.M."/>
            <person name="Shimizu K.K."/>
        </authorList>
    </citation>
    <scope>NUCLEOTIDE SEQUENCE</scope>
</reference>
<protein>
    <submittedName>
        <fullName evidence="9">Uncharacterized protein</fullName>
    </submittedName>
</protein>
<keyword evidence="2" id="KW-0677">Repeat</keyword>
<dbReference type="PANTHER" id="PTHR47997">
    <property type="entry name" value="MYB DOMAIN PROTEIN 55"/>
    <property type="match status" value="1"/>
</dbReference>
<dbReference type="PROSITE" id="PS50090">
    <property type="entry name" value="MYB_LIKE"/>
    <property type="match status" value="1"/>
</dbReference>
<organism evidence="9 10">
    <name type="scientific">Eleusine coracana subsp. coracana</name>
    <dbReference type="NCBI Taxonomy" id="191504"/>
    <lineage>
        <taxon>Eukaryota</taxon>
        <taxon>Viridiplantae</taxon>
        <taxon>Streptophyta</taxon>
        <taxon>Embryophyta</taxon>
        <taxon>Tracheophyta</taxon>
        <taxon>Spermatophyta</taxon>
        <taxon>Magnoliopsida</taxon>
        <taxon>Liliopsida</taxon>
        <taxon>Poales</taxon>
        <taxon>Poaceae</taxon>
        <taxon>PACMAD clade</taxon>
        <taxon>Chloridoideae</taxon>
        <taxon>Cynodonteae</taxon>
        <taxon>Eleusininae</taxon>
        <taxon>Eleusine</taxon>
    </lineage>
</organism>